<accession>A0A6C0L841</accession>
<dbReference type="Pfam" id="PF00193">
    <property type="entry name" value="Xlink"/>
    <property type="match status" value="1"/>
</dbReference>
<evidence type="ECO:0000259" key="3">
    <source>
        <dbReference type="PROSITE" id="PS50963"/>
    </source>
</evidence>
<dbReference type="Gene3D" id="3.10.100.10">
    <property type="entry name" value="Mannose-Binding Protein A, subunit A"/>
    <property type="match status" value="1"/>
</dbReference>
<evidence type="ECO:0000256" key="2">
    <source>
        <dbReference type="SAM" id="Phobius"/>
    </source>
</evidence>
<dbReference type="PROSITE" id="PS50963">
    <property type="entry name" value="LINK_2"/>
    <property type="match status" value="1"/>
</dbReference>
<dbReference type="GO" id="GO:0007155">
    <property type="term" value="P:cell adhesion"/>
    <property type="evidence" value="ECO:0007669"/>
    <property type="project" value="InterPro"/>
</dbReference>
<dbReference type="InterPro" id="IPR016186">
    <property type="entry name" value="C-type_lectin-like/link_sf"/>
</dbReference>
<dbReference type="GO" id="GO:0005540">
    <property type="term" value="F:hyaluronic acid binding"/>
    <property type="evidence" value="ECO:0007669"/>
    <property type="project" value="InterPro"/>
</dbReference>
<dbReference type="SUPFAM" id="SSF56436">
    <property type="entry name" value="C-type lectin-like"/>
    <property type="match status" value="1"/>
</dbReference>
<dbReference type="SMART" id="SM00445">
    <property type="entry name" value="LINK"/>
    <property type="match status" value="1"/>
</dbReference>
<dbReference type="InterPro" id="IPR000538">
    <property type="entry name" value="Link_dom"/>
</dbReference>
<feature type="transmembrane region" description="Helical" evidence="2">
    <location>
        <begin position="168"/>
        <end position="189"/>
    </location>
</feature>
<evidence type="ECO:0000256" key="1">
    <source>
        <dbReference type="ARBA" id="ARBA00023157"/>
    </source>
</evidence>
<evidence type="ECO:0000313" key="4">
    <source>
        <dbReference type="EMBL" id="QHU26587.1"/>
    </source>
</evidence>
<name>A0A6C0L841_9ZZZZ</name>
<dbReference type="InterPro" id="IPR016187">
    <property type="entry name" value="CTDL_fold"/>
</dbReference>
<feature type="domain" description="Link" evidence="3">
    <location>
        <begin position="239"/>
        <end position="340"/>
    </location>
</feature>
<feature type="transmembrane region" description="Helical" evidence="2">
    <location>
        <begin position="48"/>
        <end position="65"/>
    </location>
</feature>
<reference evidence="4" key="1">
    <citation type="journal article" date="2020" name="Nature">
        <title>Giant virus diversity and host interactions through global metagenomics.</title>
        <authorList>
            <person name="Schulz F."/>
            <person name="Roux S."/>
            <person name="Paez-Espino D."/>
            <person name="Jungbluth S."/>
            <person name="Walsh D.A."/>
            <person name="Denef V.J."/>
            <person name="McMahon K.D."/>
            <person name="Konstantinidis K.T."/>
            <person name="Eloe-Fadrosh E.A."/>
            <person name="Kyrpides N.C."/>
            <person name="Woyke T."/>
        </authorList>
    </citation>
    <scope>NUCLEOTIDE SEQUENCE</scope>
    <source>
        <strain evidence="4">GVMAG-M-3300027759-42</strain>
    </source>
</reference>
<sequence>MDYSQLIPPNYNVNEQFETTGKNKQYDVYDDPNTFEGFFYAIFNKSNIIMILWFLAIYFIAYYLLGFVFNKAEPVVNYQLNISRTIDIIALLCVLTALFGYGGLSSDDQIKYAEDTTEYFKKDMTSFGAIIVQMISITIFYAIVFVFRVPMERDNKPITVSIIETSMWLYLIIQLFSVFFKYALGASLYDVLSNYYNWDKLPDYAPVPSKPVELSRTTGNVKAYGNVSLVGNVSFSQPTQKDEVFNISNNLYTYDDAQAICKAYGAKLANYDEIEDSYKKGAEWCNYGWSANQMAFFPTQKSTWSALQETDNNKNDCGRPGVNGGFFGNPYLKFGVNCFGKKPKASDDELARMKQLNDKIYPKKPKDSVIDRKVEFWKENADKMLVLNSFNKNDWSEF</sequence>
<keyword evidence="1" id="KW-1015">Disulfide bond</keyword>
<organism evidence="4">
    <name type="scientific">viral metagenome</name>
    <dbReference type="NCBI Taxonomy" id="1070528"/>
    <lineage>
        <taxon>unclassified sequences</taxon>
        <taxon>metagenomes</taxon>
        <taxon>organismal metagenomes</taxon>
    </lineage>
</organism>
<keyword evidence="2" id="KW-0812">Transmembrane</keyword>
<dbReference type="AlphaFoldDB" id="A0A6C0L841"/>
<keyword evidence="2" id="KW-0472">Membrane</keyword>
<protein>
    <recommendedName>
        <fullName evidence="3">Link domain-containing protein</fullName>
    </recommendedName>
</protein>
<feature type="transmembrane region" description="Helical" evidence="2">
    <location>
        <begin position="124"/>
        <end position="147"/>
    </location>
</feature>
<proteinExistence type="predicted"/>
<keyword evidence="2" id="KW-1133">Transmembrane helix</keyword>
<dbReference type="EMBL" id="MN740443">
    <property type="protein sequence ID" value="QHU26587.1"/>
    <property type="molecule type" value="Genomic_DNA"/>
</dbReference>
<feature type="transmembrane region" description="Helical" evidence="2">
    <location>
        <begin position="86"/>
        <end position="104"/>
    </location>
</feature>